<evidence type="ECO:0000256" key="2">
    <source>
        <dbReference type="ARBA" id="ARBA00004342"/>
    </source>
</evidence>
<keyword evidence="18" id="KW-1185">Reference proteome</keyword>
<feature type="lipid moiety-binding region" description="S-farnesyl cysteine" evidence="13">
    <location>
        <position position="1195"/>
    </location>
</feature>
<dbReference type="PANTHER" id="PTHR10749:SF4">
    <property type="entry name" value="PHOSPHORYLASE B KINASE REGULATORY SUBUNIT ALPHA, SKELETAL MUSCLE ISOFORM"/>
    <property type="match status" value="1"/>
</dbReference>
<feature type="domain" description="Phosphorylase b kinase regulatory subunit alpha/beta C-terminal" evidence="16">
    <location>
        <begin position="1022"/>
        <end position="1114"/>
    </location>
</feature>
<keyword evidence="7 14" id="KW-0321">Glycogen metabolism</keyword>
<dbReference type="Pfam" id="PF19292">
    <property type="entry name" value="KPBB_C"/>
    <property type="match status" value="1"/>
</dbReference>
<evidence type="ECO:0000313" key="18">
    <source>
        <dbReference type="Proteomes" id="UP000472264"/>
    </source>
</evidence>
<comment type="function">
    <text evidence="1">Phosphorylase b kinase catalyzes the phosphorylation of serine in certain substrates, including troponin I. The alpha chain may bind calmodulin.</text>
</comment>
<dbReference type="InterPro" id="IPR011613">
    <property type="entry name" value="GH15-like"/>
</dbReference>
<comment type="similarity">
    <text evidence="4 14">Belongs to the phosphorylase b kinase regulatory chain family.</text>
</comment>
<dbReference type="InterPro" id="IPR008928">
    <property type="entry name" value="6-hairpin_glycosidase_sf"/>
</dbReference>
<organism evidence="17 18">
    <name type="scientific">Echeneis naucrates</name>
    <name type="common">Live sharksucker</name>
    <dbReference type="NCBI Taxonomy" id="173247"/>
    <lineage>
        <taxon>Eukaryota</taxon>
        <taxon>Metazoa</taxon>
        <taxon>Chordata</taxon>
        <taxon>Craniata</taxon>
        <taxon>Vertebrata</taxon>
        <taxon>Euteleostomi</taxon>
        <taxon>Actinopterygii</taxon>
        <taxon>Neopterygii</taxon>
        <taxon>Teleostei</taxon>
        <taxon>Neoteleostei</taxon>
        <taxon>Acanthomorphata</taxon>
        <taxon>Carangaria</taxon>
        <taxon>Carangiformes</taxon>
        <taxon>Echeneidae</taxon>
        <taxon>Echeneis</taxon>
    </lineage>
</organism>
<evidence type="ECO:0000256" key="3">
    <source>
        <dbReference type="ARBA" id="ARBA00005131"/>
    </source>
</evidence>
<feature type="domain" description="GH15-like" evidence="15">
    <location>
        <begin position="8"/>
        <end position="912"/>
    </location>
</feature>
<evidence type="ECO:0000256" key="9">
    <source>
        <dbReference type="ARBA" id="ARBA00023136"/>
    </source>
</evidence>
<keyword evidence="5 14" id="KW-1003">Cell membrane</keyword>
<keyword evidence="10 14" id="KW-0119">Carbohydrate metabolism</keyword>
<dbReference type="GO" id="GO:0005977">
    <property type="term" value="P:glycogen metabolic process"/>
    <property type="evidence" value="ECO:0007669"/>
    <property type="project" value="UniProtKB-UniPathway"/>
</dbReference>
<keyword evidence="8 14" id="KW-0112">Calmodulin-binding</keyword>
<reference evidence="17" key="1">
    <citation type="submission" date="2021-04" db="EMBL/GenBank/DDBJ databases">
        <authorList>
            <consortium name="Wellcome Sanger Institute Data Sharing"/>
        </authorList>
    </citation>
    <scope>NUCLEOTIDE SEQUENCE [LARGE SCALE GENOMIC DNA]</scope>
</reference>
<evidence type="ECO:0000313" key="17">
    <source>
        <dbReference type="Ensembl" id="ENSENLP00000035196.1"/>
    </source>
</evidence>
<evidence type="ECO:0000256" key="8">
    <source>
        <dbReference type="ARBA" id="ARBA00022860"/>
    </source>
</evidence>
<evidence type="ECO:0000256" key="11">
    <source>
        <dbReference type="ARBA" id="ARBA00023288"/>
    </source>
</evidence>
<dbReference type="InterPro" id="IPR012341">
    <property type="entry name" value="6hp_glycosidase-like_sf"/>
</dbReference>
<reference evidence="17" key="2">
    <citation type="submission" date="2025-08" db="UniProtKB">
        <authorList>
            <consortium name="Ensembl"/>
        </authorList>
    </citation>
    <scope>IDENTIFICATION</scope>
</reference>
<evidence type="ECO:0000256" key="5">
    <source>
        <dbReference type="ARBA" id="ARBA00022475"/>
    </source>
</evidence>
<dbReference type="SUPFAM" id="SSF48208">
    <property type="entry name" value="Six-hairpin glycosidases"/>
    <property type="match status" value="1"/>
</dbReference>
<dbReference type="InterPro" id="IPR008734">
    <property type="entry name" value="PHK_A/B_su"/>
</dbReference>
<keyword evidence="11 13" id="KW-0449">Lipoprotein</keyword>
<evidence type="ECO:0000256" key="7">
    <source>
        <dbReference type="ARBA" id="ARBA00022600"/>
    </source>
</evidence>
<dbReference type="Pfam" id="PF00723">
    <property type="entry name" value="Glyco_hydro_15"/>
    <property type="match status" value="1"/>
</dbReference>
<comment type="pathway">
    <text evidence="3 14">Glycan biosynthesis; glycogen metabolism.</text>
</comment>
<dbReference type="Proteomes" id="UP000472264">
    <property type="component" value="Chromosome 18"/>
</dbReference>
<proteinExistence type="inferred from homology"/>
<dbReference type="GO" id="GO:0005886">
    <property type="term" value="C:plasma membrane"/>
    <property type="evidence" value="ECO:0007669"/>
    <property type="project" value="UniProtKB-SubCell"/>
</dbReference>
<dbReference type="AlphaFoldDB" id="A0A665VU56"/>
<dbReference type="GO" id="GO:0005516">
    <property type="term" value="F:calmodulin binding"/>
    <property type="evidence" value="ECO:0007669"/>
    <property type="project" value="UniProtKB-KW"/>
</dbReference>
<accession>A0A665VU56</accession>
<comment type="PTM">
    <text evidence="13">Although the final Cys may be farnesylated, the terminal tripeptide is probably not removed, and the C-terminus is not methylated.</text>
</comment>
<keyword evidence="12 13" id="KW-0636">Prenylation</keyword>
<dbReference type="GO" id="GO:0005964">
    <property type="term" value="C:phosphorylase kinase complex"/>
    <property type="evidence" value="ECO:0007669"/>
    <property type="project" value="TreeGrafter"/>
</dbReference>
<evidence type="ECO:0000256" key="1">
    <source>
        <dbReference type="ARBA" id="ARBA00002837"/>
    </source>
</evidence>
<dbReference type="Ensembl" id="ENSENLT00000036143.1">
    <property type="protein sequence ID" value="ENSENLP00000035196.1"/>
    <property type="gene ID" value="ENSENLG00000015242.1"/>
</dbReference>
<dbReference type="InterPro" id="IPR045583">
    <property type="entry name" value="KPBA/B_C"/>
</dbReference>
<reference evidence="17" key="3">
    <citation type="submission" date="2025-09" db="UniProtKB">
        <authorList>
            <consortium name="Ensembl"/>
        </authorList>
    </citation>
    <scope>IDENTIFICATION</scope>
</reference>
<evidence type="ECO:0000256" key="14">
    <source>
        <dbReference type="RuleBase" id="RU364123"/>
    </source>
</evidence>
<evidence type="ECO:0000259" key="16">
    <source>
        <dbReference type="Pfam" id="PF19292"/>
    </source>
</evidence>
<name>A0A665VU56_ECHNA</name>
<evidence type="ECO:0000256" key="6">
    <source>
        <dbReference type="ARBA" id="ARBA00022553"/>
    </source>
</evidence>
<dbReference type="Gene3D" id="1.50.10.10">
    <property type="match status" value="1"/>
</dbReference>
<dbReference type="UniPathway" id="UPA00163"/>
<evidence type="ECO:0000256" key="4">
    <source>
        <dbReference type="ARBA" id="ARBA00007128"/>
    </source>
</evidence>
<sequence>MRSRSNSGVKLDNYARTVQETILKHQDPVTGLLPASGDQKDAWVRDNVYSIVSVWGLSLAYRKNADRDEDKAKAYELEQSVVKLMRGILQCIMRQLDKVEKFKYSRSTSDSLHAKYNTRTCATVVGDDQWGHLQVDATSLFLFFLAQMTASGLHIVYTQDEVDVVQNLMFYIEASYKVADYGMWERGDKTNQGITEINASSIGMAKAALEALDDLNLFGAKGGPGSVVHALADDIQHCQSILTSMLPRASISKEVDAGVLAIISYPAFAVEDISIVNMTKEEIISKLQRLLCEKTVVNGSSSFLQDPNRLYYESAELKLFENIECEWPLFWTYLILDGIFINSPEQVQEYQEALEGILIKRKDGIRLVPELYSVPADKVEEEYGNPHSVERIPLGKCPLKWAQSLYILGNLLSEGFLAPGEIDPLNRRFSTIPKPDVVVQVSILAETDEIKELLLKNGIDVETVADILPIHVQPSRVLSHIYARLGRNPRLGLTGRPYRRIGILGTSKFYTIRNTIFTFTPQFIDHMQFYMALDNKMIVEMLRTEISYLSSRWRMTGRPTVTFPISQTMLTDDRTNLDPAVLATLRKLQDGYYGGARIQTGKLSEFLTTSCFAHLSFLDGKGTGSMGRQNEEFDDEACGDGYVHEFRMADDLAVYLDHLLAQSAPKKPKAQTKGLGRFKAIAAKTKDMVSLMNKAQDLNIQNANMYLPTKLFHAPQPSLNLNFPHSSEQQQSQGPSICVTSESGIPRDANGAIDYNALAQLLKDTQSLQDQADILFMLFKDKGLDWDTNLHGQGSTVRSLLTDLYEKAGDLKHWSLIRMISGILRKKVEELDSACSDLLSHQKHLTVGLPPEPREKTITAPIPADQLAHLIDEASDNNFSVAILTQEIMVYLAMSIRTQPSLFSEMFRLRIGLIIQVMATELAQSLNCSGEEATESLMSLSPSELKNLLHHILSGKEFGVQRSVRGIDAGVSPALSIHQLGNVGATKSERAGISKLKTDMKMRYRLPSIDSLDLPESIPVSKDTKQGQWLRRRRLDGALNRVPVGFYQKVWKILQKCHGLSIEGFVLPSSTTREMTPREIKFSVHVETVLNRVPQPEYRQLLVEAILVLTMLADVDIHSIGSIIHVEKIVHIANDMFYKDQVDLGAEEHILDRDPSTGVCRLLYDSAPSGRFGSMTYLTKAVAVYVQDLLPSGSCAVQ</sequence>
<evidence type="ECO:0000256" key="10">
    <source>
        <dbReference type="ARBA" id="ARBA00023277"/>
    </source>
</evidence>
<keyword evidence="6" id="KW-0597">Phosphoprotein</keyword>
<gene>
    <name evidence="17" type="primary">phka1a</name>
</gene>
<protein>
    <recommendedName>
        <fullName evidence="14">Phosphorylase b kinase regulatory subunit</fullName>
    </recommendedName>
</protein>
<comment type="subcellular location">
    <subcellularLocation>
        <location evidence="2 14">Cell membrane</location>
        <topology evidence="2 14">Lipid-anchor</topology>
        <orientation evidence="2 14">Cytoplasmic side</orientation>
    </subcellularLocation>
</comment>
<evidence type="ECO:0000256" key="13">
    <source>
        <dbReference type="PIRSR" id="PIRSR608734-50"/>
    </source>
</evidence>
<dbReference type="PANTHER" id="PTHR10749">
    <property type="entry name" value="PHOSPHORYLASE B KINASE REGULATORY SUBUNIT"/>
    <property type="match status" value="1"/>
</dbReference>
<dbReference type="FunFam" id="1.50.10.10:FF:000004">
    <property type="entry name" value="Phosphorylase b kinase regulatory subunit"/>
    <property type="match status" value="1"/>
</dbReference>
<evidence type="ECO:0000256" key="12">
    <source>
        <dbReference type="ARBA" id="ARBA00023289"/>
    </source>
</evidence>
<evidence type="ECO:0000259" key="15">
    <source>
        <dbReference type="Pfam" id="PF00723"/>
    </source>
</evidence>
<keyword evidence="9 14" id="KW-0472">Membrane</keyword>